<gene>
    <name evidence="3" type="ORF">SAMN04489745_0684</name>
</gene>
<evidence type="ECO:0000256" key="1">
    <source>
        <dbReference type="SAM" id="SignalP"/>
    </source>
</evidence>
<dbReference type="InterPro" id="IPR050570">
    <property type="entry name" value="Cell_wall_metabolism_enzyme"/>
</dbReference>
<dbReference type="EMBL" id="FNSN01000003">
    <property type="protein sequence ID" value="SEB58853.1"/>
    <property type="molecule type" value="Genomic_DNA"/>
</dbReference>
<dbReference type="Gene3D" id="2.70.70.10">
    <property type="entry name" value="Glucose Permease (Domain IIA)"/>
    <property type="match status" value="1"/>
</dbReference>
<protein>
    <submittedName>
        <fullName evidence="3">Peptidase family M23</fullName>
    </submittedName>
</protein>
<dbReference type="Pfam" id="PF01551">
    <property type="entry name" value="Peptidase_M23"/>
    <property type="match status" value="1"/>
</dbReference>
<evidence type="ECO:0000313" key="3">
    <source>
        <dbReference type="EMBL" id="SEB58853.1"/>
    </source>
</evidence>
<dbReference type="GO" id="GO:0004222">
    <property type="term" value="F:metalloendopeptidase activity"/>
    <property type="evidence" value="ECO:0007669"/>
    <property type="project" value="TreeGrafter"/>
</dbReference>
<dbReference type="SUPFAM" id="SSF51261">
    <property type="entry name" value="Duplicated hybrid motif"/>
    <property type="match status" value="1"/>
</dbReference>
<feature type="chain" id="PRO_5010194405" evidence="1">
    <location>
        <begin position="29"/>
        <end position="625"/>
    </location>
</feature>
<dbReference type="PANTHER" id="PTHR21666:SF270">
    <property type="entry name" value="MUREIN HYDROLASE ACTIVATOR ENVC"/>
    <property type="match status" value="1"/>
</dbReference>
<dbReference type="PANTHER" id="PTHR21666">
    <property type="entry name" value="PEPTIDASE-RELATED"/>
    <property type="match status" value="1"/>
</dbReference>
<proteinExistence type="predicted"/>
<feature type="domain" description="M23ase beta-sheet core" evidence="2">
    <location>
        <begin position="509"/>
        <end position="595"/>
    </location>
</feature>
<keyword evidence="4" id="KW-1185">Reference proteome</keyword>
<dbReference type="AlphaFoldDB" id="A0A1H4KKD5"/>
<organism evidence="3 4">
    <name type="scientific">Arthrobacter woluwensis</name>
    <dbReference type="NCBI Taxonomy" id="156980"/>
    <lineage>
        <taxon>Bacteria</taxon>
        <taxon>Bacillati</taxon>
        <taxon>Actinomycetota</taxon>
        <taxon>Actinomycetes</taxon>
        <taxon>Micrococcales</taxon>
        <taxon>Micrococcaceae</taxon>
        <taxon>Arthrobacter</taxon>
    </lineage>
</organism>
<reference evidence="3 4" key="1">
    <citation type="submission" date="2016-10" db="EMBL/GenBank/DDBJ databases">
        <authorList>
            <person name="de Groot N.N."/>
        </authorList>
    </citation>
    <scope>NUCLEOTIDE SEQUENCE [LARGE SCALE GENOMIC DNA]</scope>
    <source>
        <strain evidence="3 4">DSM 10495</strain>
    </source>
</reference>
<dbReference type="InterPro" id="IPR011055">
    <property type="entry name" value="Dup_hybrid_motif"/>
</dbReference>
<name>A0A1H4KKD5_9MICC</name>
<evidence type="ECO:0000259" key="2">
    <source>
        <dbReference type="Pfam" id="PF01551"/>
    </source>
</evidence>
<accession>A0A1H4KKD5</accession>
<evidence type="ECO:0000313" key="4">
    <source>
        <dbReference type="Proteomes" id="UP000182652"/>
    </source>
</evidence>
<dbReference type="RefSeq" id="WP_139244633.1">
    <property type="nucleotide sequence ID" value="NZ_FNSN01000003.1"/>
</dbReference>
<dbReference type="InterPro" id="IPR016047">
    <property type="entry name" value="M23ase_b-sheet_dom"/>
</dbReference>
<dbReference type="CDD" id="cd12797">
    <property type="entry name" value="M23_peptidase"/>
    <property type="match status" value="1"/>
</dbReference>
<dbReference type="Gene3D" id="2.60.40.2700">
    <property type="match status" value="4"/>
</dbReference>
<feature type="signal peptide" evidence="1">
    <location>
        <begin position="1"/>
        <end position="28"/>
    </location>
</feature>
<dbReference type="STRING" id="156980.SAMN04489745_0684"/>
<keyword evidence="1" id="KW-0732">Signal</keyword>
<dbReference type="Proteomes" id="UP000182652">
    <property type="component" value="Unassembled WGS sequence"/>
</dbReference>
<sequence>MKNRLAAAFAALLLGTGLLVAAPAPADAATPTGKVAIKTQRMAKATLNGTQLGWYNAGQTLTLKCYARGQAVSGYYSPWLPNGGLDDLWYKTSDNGFVADVDINTNSNDPVTPACTDPFTTAPNPSIAGTAAVGQVLRAVPGTWDPAATFKYQWLLAGAAVTGASGPTWTPPATALGKTVSVRVTGSRPGFATTTRTSGATAALQRGTITTVQPVITGVPAPGLTVTVNPGAWNPKPATFTYQWRRNGAAIAGATAASYKVAATDTGTDLTAVVTGTVTGYNTATSVSAPVRAGKQFTAAPNPSISGGLDVGNRLTAVVGAWNPKPAFAYQWLRNGAPIAGATTTTYVLTNADAGRAISFRVTGTLSGYATAVRTSNALTTRSLLGPAPTPVFRGYPAAGQTLTALAGTWGPGAVSLNYQWLRNGAPIAGATSTTLALNSSHVGARISVRVTGTRAGFIPATRTSVASTVTASTAGMRPYKLPFPRGKAYSILQGPAEHARGILPEYNKHAVDFGTGTGAPITASASGLVVFSGRGSTGEIQVRIDHGDNRCTQYSHLNSTTISAGTPIQQGQLLGYSGQTGIASGPHLHWNVVYCDSQISREVPNSVEMGTTYRVGAIATSQNG</sequence>